<reference evidence="1 2" key="1">
    <citation type="journal article" date="2012" name="Science">
        <title>The Paleozoic origin of enzymatic lignin decomposition reconstructed from 31 fungal genomes.</title>
        <authorList>
            <person name="Floudas D."/>
            <person name="Binder M."/>
            <person name="Riley R."/>
            <person name="Barry K."/>
            <person name="Blanchette R.A."/>
            <person name="Henrissat B."/>
            <person name="Martinez A.T."/>
            <person name="Otillar R."/>
            <person name="Spatafora J.W."/>
            <person name="Yadav J.S."/>
            <person name="Aerts A."/>
            <person name="Benoit I."/>
            <person name="Boyd A."/>
            <person name="Carlson A."/>
            <person name="Copeland A."/>
            <person name="Coutinho P.M."/>
            <person name="de Vries R.P."/>
            <person name="Ferreira P."/>
            <person name="Findley K."/>
            <person name="Foster B."/>
            <person name="Gaskell J."/>
            <person name="Glotzer D."/>
            <person name="Gorecki P."/>
            <person name="Heitman J."/>
            <person name="Hesse C."/>
            <person name="Hori C."/>
            <person name="Igarashi K."/>
            <person name="Jurgens J.A."/>
            <person name="Kallen N."/>
            <person name="Kersten P."/>
            <person name="Kohler A."/>
            <person name="Kuees U."/>
            <person name="Kumar T.K.A."/>
            <person name="Kuo A."/>
            <person name="LaButti K."/>
            <person name="Larrondo L.F."/>
            <person name="Lindquist E."/>
            <person name="Ling A."/>
            <person name="Lombard V."/>
            <person name="Lucas S."/>
            <person name="Lundell T."/>
            <person name="Martin R."/>
            <person name="McLaughlin D.J."/>
            <person name="Morgenstern I."/>
            <person name="Morin E."/>
            <person name="Murat C."/>
            <person name="Nagy L.G."/>
            <person name="Nolan M."/>
            <person name="Ohm R.A."/>
            <person name="Patyshakuliyeva A."/>
            <person name="Rokas A."/>
            <person name="Ruiz-Duenas F.J."/>
            <person name="Sabat G."/>
            <person name="Salamov A."/>
            <person name="Samejima M."/>
            <person name="Schmutz J."/>
            <person name="Slot J.C."/>
            <person name="St John F."/>
            <person name="Stenlid J."/>
            <person name="Sun H."/>
            <person name="Sun S."/>
            <person name="Syed K."/>
            <person name="Tsang A."/>
            <person name="Wiebenga A."/>
            <person name="Young D."/>
            <person name="Pisabarro A."/>
            <person name="Eastwood D.C."/>
            <person name="Martin F."/>
            <person name="Cullen D."/>
            <person name="Grigoriev I.V."/>
            <person name="Hibbett D.S."/>
        </authorList>
    </citation>
    <scope>NUCLEOTIDE SEQUENCE</scope>
    <source>
        <strain evidence="2">FP-58527</strain>
    </source>
</reference>
<dbReference type="STRING" id="743788.S8FF86"/>
<evidence type="ECO:0000313" key="1">
    <source>
        <dbReference type="EMBL" id="EPS97064.1"/>
    </source>
</evidence>
<keyword evidence="2" id="KW-1185">Reference proteome</keyword>
<feature type="non-terminal residue" evidence="1">
    <location>
        <position position="202"/>
    </location>
</feature>
<dbReference type="InParanoid" id="S8FF86"/>
<dbReference type="EMBL" id="KE504180">
    <property type="protein sequence ID" value="EPS97064.1"/>
    <property type="molecule type" value="Genomic_DNA"/>
</dbReference>
<proteinExistence type="predicted"/>
<name>S8FF86_FOMSC</name>
<gene>
    <name evidence="1" type="ORF">FOMPIDRAFT_13241</name>
</gene>
<protein>
    <submittedName>
        <fullName evidence="1">Uncharacterized protein</fullName>
    </submittedName>
</protein>
<dbReference type="HOGENOM" id="CLU_078867_1_0_1"/>
<accession>S8FF86</accession>
<feature type="non-terminal residue" evidence="1">
    <location>
        <position position="1"/>
    </location>
</feature>
<dbReference type="Proteomes" id="UP000015241">
    <property type="component" value="Unassembled WGS sequence"/>
</dbReference>
<dbReference type="PANTHER" id="PTHR46579">
    <property type="entry name" value="F5/8 TYPE C DOMAIN-CONTAINING PROTEIN-RELATED"/>
    <property type="match status" value="1"/>
</dbReference>
<dbReference type="AlphaFoldDB" id="S8FF86"/>
<evidence type="ECO:0000313" key="2">
    <source>
        <dbReference type="Proteomes" id="UP000015241"/>
    </source>
</evidence>
<organism evidence="1 2">
    <name type="scientific">Fomitopsis schrenkii</name>
    <name type="common">Brown rot fungus</name>
    <dbReference type="NCBI Taxonomy" id="2126942"/>
    <lineage>
        <taxon>Eukaryota</taxon>
        <taxon>Fungi</taxon>
        <taxon>Dikarya</taxon>
        <taxon>Basidiomycota</taxon>
        <taxon>Agaricomycotina</taxon>
        <taxon>Agaricomycetes</taxon>
        <taxon>Polyporales</taxon>
        <taxon>Fomitopsis</taxon>
    </lineage>
</organism>
<dbReference type="OrthoDB" id="3269001at2759"/>
<dbReference type="PANTHER" id="PTHR46579:SF2">
    <property type="entry name" value="C2H2-TYPE DOMAIN-CONTAINING PROTEIN"/>
    <property type="match status" value="1"/>
</dbReference>
<sequence>IAMLCLLLPPSLRIKPAFVYVNGIIPHPEPAQDQINHFIRPIVDTLQHNWSQGVWYSRTYECPGGRRVYSAHASDVSDLPGSRKISGQAPHSAHRFCALCDLTRHNINNLDVSTWRLRAHDEVYRHAVAWRDAPNNATRKKLYKESGVRWSEFWRLPYWDVTKSVVIDGMHSLFLRIVRHHVRVILGLDLPADDEEDSSAPD</sequence>